<evidence type="ECO:0000256" key="5">
    <source>
        <dbReference type="ARBA" id="ARBA00022475"/>
    </source>
</evidence>
<evidence type="ECO:0000256" key="6">
    <source>
        <dbReference type="ARBA" id="ARBA00022692"/>
    </source>
</evidence>
<dbReference type="GO" id="GO:0009306">
    <property type="term" value="P:protein secretion"/>
    <property type="evidence" value="ECO:0007669"/>
    <property type="project" value="InterPro"/>
</dbReference>
<evidence type="ECO:0000256" key="11">
    <source>
        <dbReference type="ARBA" id="ARBA00023225"/>
    </source>
</evidence>
<dbReference type="RefSeq" id="WP_188574899.1">
    <property type="nucleotide sequence ID" value="NZ_BMCT01000001.1"/>
</dbReference>
<evidence type="ECO:0000256" key="4">
    <source>
        <dbReference type="ARBA" id="ARBA00022448"/>
    </source>
</evidence>
<keyword evidence="11 13" id="KW-1006">Bacterial flagellum protein export</keyword>
<evidence type="ECO:0000256" key="8">
    <source>
        <dbReference type="ARBA" id="ARBA00022927"/>
    </source>
</evidence>
<name>A0A917BIZ3_9HYPH</name>
<reference evidence="14" key="2">
    <citation type="submission" date="2020-09" db="EMBL/GenBank/DDBJ databases">
        <authorList>
            <person name="Sun Q."/>
            <person name="Sedlacek I."/>
        </authorList>
    </citation>
    <scope>NUCLEOTIDE SEQUENCE</scope>
    <source>
        <strain evidence="14">CCM 7897</strain>
    </source>
</reference>
<dbReference type="Gene3D" id="3.40.1690.10">
    <property type="entry name" value="secretion proteins EscU"/>
    <property type="match status" value="1"/>
</dbReference>
<evidence type="ECO:0000313" key="14">
    <source>
        <dbReference type="EMBL" id="GGF47836.1"/>
    </source>
</evidence>
<evidence type="ECO:0000256" key="1">
    <source>
        <dbReference type="ARBA" id="ARBA00004651"/>
    </source>
</evidence>
<keyword evidence="15" id="KW-1185">Reference proteome</keyword>
<keyword evidence="8 13" id="KW-0653">Protein transport</keyword>
<organism evidence="14 15">
    <name type="scientific">Azorhizobium oxalatiphilum</name>
    <dbReference type="NCBI Taxonomy" id="980631"/>
    <lineage>
        <taxon>Bacteria</taxon>
        <taxon>Pseudomonadati</taxon>
        <taxon>Pseudomonadota</taxon>
        <taxon>Alphaproteobacteria</taxon>
        <taxon>Hyphomicrobiales</taxon>
        <taxon>Xanthobacteraceae</taxon>
        <taxon>Azorhizobium</taxon>
    </lineage>
</organism>
<dbReference type="InterPro" id="IPR006135">
    <property type="entry name" value="T3SS_substrate_exporter"/>
</dbReference>
<gene>
    <name evidence="13 14" type="primary">flhB</name>
    <name evidence="14" type="ORF">GCM10007301_03910</name>
</gene>
<comment type="caution">
    <text evidence="14">The sequence shown here is derived from an EMBL/GenBank/DDBJ whole genome shotgun (WGS) entry which is preliminary data.</text>
</comment>
<evidence type="ECO:0000256" key="2">
    <source>
        <dbReference type="ARBA" id="ARBA00010690"/>
    </source>
</evidence>
<comment type="subcellular location">
    <subcellularLocation>
        <location evidence="1">Cell membrane</location>
        <topology evidence="1">Multi-pass membrane protein</topology>
    </subcellularLocation>
</comment>
<evidence type="ECO:0000256" key="10">
    <source>
        <dbReference type="ARBA" id="ARBA00023136"/>
    </source>
</evidence>
<dbReference type="Proteomes" id="UP000606044">
    <property type="component" value="Unassembled WGS sequence"/>
</dbReference>
<reference evidence="14" key="1">
    <citation type="journal article" date="2014" name="Int. J. Syst. Evol. Microbiol.">
        <title>Complete genome sequence of Corynebacterium casei LMG S-19264T (=DSM 44701T), isolated from a smear-ripened cheese.</title>
        <authorList>
            <consortium name="US DOE Joint Genome Institute (JGI-PGF)"/>
            <person name="Walter F."/>
            <person name="Albersmeier A."/>
            <person name="Kalinowski J."/>
            <person name="Ruckert C."/>
        </authorList>
    </citation>
    <scope>NUCLEOTIDE SEQUENCE</scope>
    <source>
        <strain evidence="14">CCM 7897</strain>
    </source>
</reference>
<feature type="transmembrane region" description="Helical" evidence="13">
    <location>
        <begin position="152"/>
        <end position="168"/>
    </location>
</feature>
<keyword evidence="14" id="KW-0282">Flagellum</keyword>
<keyword evidence="5 13" id="KW-1003">Cell membrane</keyword>
<dbReference type="EMBL" id="BMCT01000001">
    <property type="protein sequence ID" value="GGF47836.1"/>
    <property type="molecule type" value="Genomic_DNA"/>
</dbReference>
<dbReference type="GO" id="GO:0005886">
    <property type="term" value="C:plasma membrane"/>
    <property type="evidence" value="ECO:0007669"/>
    <property type="project" value="UniProtKB-SubCell"/>
</dbReference>
<keyword evidence="4 13" id="KW-0813">Transport</keyword>
<dbReference type="InterPro" id="IPR029025">
    <property type="entry name" value="T3SS_substrate_exporter_C"/>
</dbReference>
<dbReference type="SUPFAM" id="SSF160544">
    <property type="entry name" value="EscU C-terminal domain-like"/>
    <property type="match status" value="1"/>
</dbReference>
<evidence type="ECO:0000256" key="3">
    <source>
        <dbReference type="ARBA" id="ARBA00021622"/>
    </source>
</evidence>
<feature type="transmembrane region" description="Helical" evidence="13">
    <location>
        <begin position="83"/>
        <end position="112"/>
    </location>
</feature>
<dbReference type="PANTHER" id="PTHR30531">
    <property type="entry name" value="FLAGELLAR BIOSYNTHETIC PROTEIN FLHB"/>
    <property type="match status" value="1"/>
</dbReference>
<dbReference type="Gene3D" id="6.10.250.2080">
    <property type="match status" value="1"/>
</dbReference>
<dbReference type="PANTHER" id="PTHR30531:SF12">
    <property type="entry name" value="FLAGELLAR BIOSYNTHETIC PROTEIN FLHB"/>
    <property type="match status" value="1"/>
</dbReference>
<evidence type="ECO:0000256" key="9">
    <source>
        <dbReference type="ARBA" id="ARBA00022989"/>
    </source>
</evidence>
<dbReference type="GO" id="GO:0044780">
    <property type="term" value="P:bacterial-type flagellum assembly"/>
    <property type="evidence" value="ECO:0007669"/>
    <property type="project" value="InterPro"/>
</dbReference>
<sequence>MADDTDKESKTEEASEKKISDALEKGNVPFSREAALFAGMLGILAVLTFFVINPVRVLTTELTHFLDDPAGFRLNSTEDAVSLGWGVLMLMGQVLLPAVLVLGAAGLIASLFQNTPRLVLERIKPQFSRINPVSGAGRIFGKQGFIEFGKSTFKFLAIAIICGVLLYSEQGRVINAMYSEPLLLPSVMLSLAVRLVSAVCVATIVLVALDLVWSRFHWRAELRMSKQEVKDEHKQAEGDPMVKARMRSLAMQRARQRMISAVPKASLVIANPTHYAIAMYYDRQKGGAPLVVAKGTDLIALKIREIAERHDIPIIEDKPLARAMYDAVQVDQWIPQEFYRPVAKILYFIYSRGSHAQSK</sequence>
<dbReference type="InterPro" id="IPR006136">
    <property type="entry name" value="FlhB"/>
</dbReference>
<keyword evidence="14" id="KW-0969">Cilium</keyword>
<keyword evidence="7 13" id="KW-1005">Bacterial flagellum biogenesis</keyword>
<accession>A0A917BIZ3</accession>
<keyword evidence="9 13" id="KW-1133">Transmembrane helix</keyword>
<dbReference type="Pfam" id="PF01312">
    <property type="entry name" value="Bac_export_2"/>
    <property type="match status" value="1"/>
</dbReference>
<protein>
    <recommendedName>
        <fullName evidence="3 13">Flagellar biosynthetic protein FlhB</fullName>
    </recommendedName>
</protein>
<keyword evidence="14" id="KW-0966">Cell projection</keyword>
<dbReference type="FunFam" id="3.40.1690.10:FF:000001">
    <property type="entry name" value="Flagellar biosynthetic protein FlhB"/>
    <property type="match status" value="1"/>
</dbReference>
<evidence type="ECO:0000256" key="13">
    <source>
        <dbReference type="RuleBase" id="RU364091"/>
    </source>
</evidence>
<comment type="similarity">
    <text evidence="2 13">Belongs to the type III secretion exporter family.</text>
</comment>
<evidence type="ECO:0000256" key="7">
    <source>
        <dbReference type="ARBA" id="ARBA00022795"/>
    </source>
</evidence>
<feature type="transmembrane region" description="Helical" evidence="13">
    <location>
        <begin position="188"/>
        <end position="213"/>
    </location>
</feature>
<evidence type="ECO:0000313" key="15">
    <source>
        <dbReference type="Proteomes" id="UP000606044"/>
    </source>
</evidence>
<keyword evidence="10 13" id="KW-0472">Membrane</keyword>
<keyword evidence="6 13" id="KW-0812">Transmembrane</keyword>
<dbReference type="PRINTS" id="PR00950">
    <property type="entry name" value="TYPE3IMSPROT"/>
</dbReference>
<comment type="function">
    <text evidence="12 13">Required for formation of the rod structure in the basal body of the flagellar apparatus. Together with FliI and FliH, may constitute the export apparatus of flagellin.</text>
</comment>
<proteinExistence type="inferred from homology"/>
<evidence type="ECO:0000256" key="12">
    <source>
        <dbReference type="ARBA" id="ARBA00025078"/>
    </source>
</evidence>
<dbReference type="AlphaFoldDB" id="A0A917BIZ3"/>
<dbReference type="NCBIfam" id="TIGR00328">
    <property type="entry name" value="flhB"/>
    <property type="match status" value="1"/>
</dbReference>
<feature type="transmembrane region" description="Helical" evidence="13">
    <location>
        <begin position="34"/>
        <end position="52"/>
    </location>
</feature>